<keyword evidence="2 7" id="KW-0808">Transferase</keyword>
<evidence type="ECO:0000313" key="8">
    <source>
        <dbReference type="Proteomes" id="UP000266089"/>
    </source>
</evidence>
<dbReference type="EMBL" id="QWKX01000038">
    <property type="protein sequence ID" value="RIH76701.1"/>
    <property type="molecule type" value="Genomic_DNA"/>
</dbReference>
<dbReference type="InterPro" id="IPR002173">
    <property type="entry name" value="Carboh/pur_kinase_PfkB_CS"/>
</dbReference>
<dbReference type="InterPro" id="IPR029056">
    <property type="entry name" value="Ribokinase-like"/>
</dbReference>
<dbReference type="InterPro" id="IPR011611">
    <property type="entry name" value="PfkB_dom"/>
</dbReference>
<gene>
    <name evidence="7" type="primary">scrK_1</name>
    <name evidence="7" type="ORF">Mcate_01662</name>
</gene>
<dbReference type="Pfam" id="PF00294">
    <property type="entry name" value="PfkB"/>
    <property type="match status" value="1"/>
</dbReference>
<dbReference type="GO" id="GO:0008865">
    <property type="term" value="F:fructokinase activity"/>
    <property type="evidence" value="ECO:0007669"/>
    <property type="project" value="UniProtKB-EC"/>
</dbReference>
<dbReference type="CDD" id="cd01167">
    <property type="entry name" value="bac_FRK"/>
    <property type="match status" value="1"/>
</dbReference>
<comment type="similarity">
    <text evidence="1">Belongs to the carbohydrate kinase PfkB family.</text>
</comment>
<dbReference type="InterPro" id="IPR050306">
    <property type="entry name" value="PfkB_Carbo_kinase"/>
</dbReference>
<dbReference type="Gene3D" id="3.40.1190.20">
    <property type="match status" value="1"/>
</dbReference>
<feature type="domain" description="Carbohydrate kinase PfkB" evidence="6">
    <location>
        <begin position="3"/>
        <end position="301"/>
    </location>
</feature>
<dbReference type="PROSITE" id="PS00584">
    <property type="entry name" value="PFKB_KINASES_2"/>
    <property type="match status" value="1"/>
</dbReference>
<evidence type="ECO:0000313" key="7">
    <source>
        <dbReference type="EMBL" id="RIH76701.1"/>
    </source>
</evidence>
<keyword evidence="4 7" id="KW-0418">Kinase</keyword>
<organism evidence="7 8">
    <name type="scientific">Meiothermus taiwanensis</name>
    <dbReference type="NCBI Taxonomy" id="172827"/>
    <lineage>
        <taxon>Bacteria</taxon>
        <taxon>Thermotogati</taxon>
        <taxon>Deinococcota</taxon>
        <taxon>Deinococci</taxon>
        <taxon>Thermales</taxon>
        <taxon>Thermaceae</taxon>
        <taxon>Meiothermus</taxon>
    </lineage>
</organism>
<dbReference type="RefSeq" id="WP_027887497.1">
    <property type="nucleotide sequence ID" value="NZ_JBHSXZ010000018.1"/>
</dbReference>
<protein>
    <submittedName>
        <fullName evidence="7">Fructokinase</fullName>
        <ecNumber evidence="7">2.7.1.4</ecNumber>
    </submittedName>
</protein>
<keyword evidence="5" id="KW-0067">ATP-binding</keyword>
<evidence type="ECO:0000256" key="4">
    <source>
        <dbReference type="ARBA" id="ARBA00022777"/>
    </source>
</evidence>
<evidence type="ECO:0000256" key="5">
    <source>
        <dbReference type="ARBA" id="ARBA00022840"/>
    </source>
</evidence>
<dbReference type="PANTHER" id="PTHR43085:SF1">
    <property type="entry name" value="PSEUDOURIDINE KINASE-RELATED"/>
    <property type="match status" value="1"/>
</dbReference>
<reference evidence="7 8" key="1">
    <citation type="submission" date="2018-08" db="EMBL/GenBank/DDBJ databases">
        <title>Meiothermus cateniformans JCM 15151 genome sequencing project.</title>
        <authorList>
            <person name="Da Costa M.S."/>
            <person name="Albuquerque L."/>
            <person name="Raposo P."/>
            <person name="Froufe H.J.C."/>
            <person name="Barroso C.S."/>
            <person name="Egas C."/>
        </authorList>
    </citation>
    <scope>NUCLEOTIDE SEQUENCE [LARGE SCALE GENOMIC DNA]</scope>
    <source>
        <strain evidence="7 8">JCM 15151</strain>
    </source>
</reference>
<keyword evidence="3" id="KW-0547">Nucleotide-binding</keyword>
<comment type="caution">
    <text evidence="7">The sequence shown here is derived from an EMBL/GenBank/DDBJ whole genome shotgun (WGS) entry which is preliminary data.</text>
</comment>
<dbReference type="OrthoDB" id="9813569at2"/>
<name>A0A399E3A9_9DEIN</name>
<sequence length="306" mass="32813">MLIVAGEALIDMTPITHNGGMAYMPHPGGSPYNVAIGAGRLGTPTAFLGCISRDAFGQLLRSHLAASGVSLDYLKESEHLTTLALVTPSESGEFFSFYCENTADRMLYPEDLPATLPPGAALHFGSYSLVLEPGASSLELLMRREARRRLISLDPNVRPFLIPNREAYLERLLGWLELADLVKVSQADLAWLYPGKNPETIAQEWKQQGPALVIVTQGGQGALAVTGQSVLRVQAPRVSVVDTVGAGDAFMSGALSWLWEHGAWSRAALESLSSAQVTDLLNFAAKVAAITCTRAGANPPWRAELS</sequence>
<evidence type="ECO:0000256" key="3">
    <source>
        <dbReference type="ARBA" id="ARBA00022741"/>
    </source>
</evidence>
<dbReference type="GO" id="GO:0005524">
    <property type="term" value="F:ATP binding"/>
    <property type="evidence" value="ECO:0007669"/>
    <property type="project" value="UniProtKB-KW"/>
</dbReference>
<accession>A0A399E3A9</accession>
<evidence type="ECO:0000256" key="2">
    <source>
        <dbReference type="ARBA" id="ARBA00022679"/>
    </source>
</evidence>
<evidence type="ECO:0000259" key="6">
    <source>
        <dbReference type="Pfam" id="PF00294"/>
    </source>
</evidence>
<dbReference type="PANTHER" id="PTHR43085">
    <property type="entry name" value="HEXOKINASE FAMILY MEMBER"/>
    <property type="match status" value="1"/>
</dbReference>
<proteinExistence type="inferred from homology"/>
<dbReference type="AlphaFoldDB" id="A0A399E3A9"/>
<dbReference type="SUPFAM" id="SSF53613">
    <property type="entry name" value="Ribokinase-like"/>
    <property type="match status" value="1"/>
</dbReference>
<evidence type="ECO:0000256" key="1">
    <source>
        <dbReference type="ARBA" id="ARBA00010688"/>
    </source>
</evidence>
<dbReference type="Proteomes" id="UP000266089">
    <property type="component" value="Unassembled WGS sequence"/>
</dbReference>
<dbReference type="EC" id="2.7.1.4" evidence="7"/>